<protein>
    <submittedName>
        <fullName evidence="1">Uncharacterized protein</fullName>
    </submittedName>
</protein>
<comment type="caution">
    <text evidence="1">The sequence shown here is derived from an EMBL/GenBank/DDBJ whole genome shotgun (WGS) entry which is preliminary data.</text>
</comment>
<accession>A0AAW4BN19</accession>
<gene>
    <name evidence="1" type="ORF">ERJ77_18115</name>
</gene>
<dbReference type="RefSeq" id="WP_222716253.1">
    <property type="nucleotide sequence ID" value="NZ_JAEOBC010000063.1"/>
</dbReference>
<sequence>MNILEVMLVSFGGTAVALSTAAFLSKKLLGHWFNKELEEYKAKIGHENSIALESVKTDLQKALKQDERSYELEKIMSSYKGPLIHAVYDLQSRIYNIVKQNLISVYYTRGNNSQKEYVLNNTVFLIAQFFAWNEIIRKEIQFIEFDNIENTRSLSDLKDQVYSLWQTDSYDDDFYIWAGDQRGIGEVMIYFTDGKLTSIGYAEFLKVLDRGKEPLLIKLQEKVKGLLESDEINNYRLIGIQHSLIDMLKFLDPKCIRFPKKARSYI</sequence>
<name>A0AAW4BN19_VIBAN</name>
<organism evidence="1 2">
    <name type="scientific">Vibrio anguillarum</name>
    <name type="common">Listonella anguillarum</name>
    <dbReference type="NCBI Taxonomy" id="55601"/>
    <lineage>
        <taxon>Bacteria</taxon>
        <taxon>Pseudomonadati</taxon>
        <taxon>Pseudomonadota</taxon>
        <taxon>Gammaproteobacteria</taxon>
        <taxon>Vibrionales</taxon>
        <taxon>Vibrionaceae</taxon>
        <taxon>Vibrio</taxon>
    </lineage>
</organism>
<evidence type="ECO:0000313" key="1">
    <source>
        <dbReference type="EMBL" id="MBF4436393.1"/>
    </source>
</evidence>
<dbReference type="Proteomes" id="UP000786185">
    <property type="component" value="Unassembled WGS sequence"/>
</dbReference>
<dbReference type="EMBL" id="SCLC01000092">
    <property type="protein sequence ID" value="MBF4436393.1"/>
    <property type="molecule type" value="Genomic_DNA"/>
</dbReference>
<dbReference type="AlphaFoldDB" id="A0AAW4BN19"/>
<evidence type="ECO:0000313" key="2">
    <source>
        <dbReference type="Proteomes" id="UP000786185"/>
    </source>
</evidence>
<reference evidence="1" key="1">
    <citation type="journal article" date="2021" name="PeerJ">
        <title>Analysis of 44 Vibrio anguillarum genomes reveals high genetic diversity.</title>
        <authorList>
            <person name="Hansen M.J."/>
            <person name="Dalsgaard I."/>
        </authorList>
    </citation>
    <scope>NUCLEOTIDE SEQUENCE</scope>
    <source>
        <strain evidence="1">850617-1/1</strain>
    </source>
</reference>
<proteinExistence type="predicted"/>